<comment type="caution">
    <text evidence="2">The sequence shown here is derived from an EMBL/GenBank/DDBJ whole genome shotgun (WGS) entry which is preliminary data.</text>
</comment>
<gene>
    <name evidence="2" type="ORF">ACFQ4G_18085</name>
</gene>
<organism evidence="2 3">
    <name type="scientific">Methylobacterium marchantiae</name>
    <dbReference type="NCBI Taxonomy" id="600331"/>
    <lineage>
        <taxon>Bacteria</taxon>
        <taxon>Pseudomonadati</taxon>
        <taxon>Pseudomonadota</taxon>
        <taxon>Alphaproteobacteria</taxon>
        <taxon>Hyphomicrobiales</taxon>
        <taxon>Methylobacteriaceae</taxon>
        <taxon>Methylobacterium</taxon>
    </lineage>
</organism>
<proteinExistence type="predicted"/>
<dbReference type="InterPro" id="IPR005604">
    <property type="entry name" value="Phage_T7_tail_fibre-like_N"/>
</dbReference>
<accession>A0ABW3X2Z1</accession>
<name>A0ABW3X2Z1_9HYPH</name>
<protein>
    <submittedName>
        <fullName evidence="2">Phage tail fiber protein</fullName>
    </submittedName>
</protein>
<keyword evidence="3" id="KW-1185">Reference proteome</keyword>
<feature type="domain" description="Bacteriophage T7 tail fibre protein-like N-terminal" evidence="1">
    <location>
        <begin position="3"/>
        <end position="107"/>
    </location>
</feature>
<evidence type="ECO:0000313" key="2">
    <source>
        <dbReference type="EMBL" id="MFD1303485.1"/>
    </source>
</evidence>
<dbReference type="Pfam" id="PF03906">
    <property type="entry name" value="Phage_T7_tail"/>
    <property type="match status" value="1"/>
</dbReference>
<dbReference type="RefSeq" id="WP_238208548.1">
    <property type="nucleotide sequence ID" value="NZ_JBHTND010000030.1"/>
</dbReference>
<evidence type="ECO:0000259" key="1">
    <source>
        <dbReference type="Pfam" id="PF03906"/>
    </source>
</evidence>
<dbReference type="Proteomes" id="UP001597176">
    <property type="component" value="Unassembled WGS sequence"/>
</dbReference>
<sequence length="681" mass="72038">MPYSFRVTPAGGDTNVFPVPFPLLRKVDLQVQVNGVVTPFVFLTDGSVQLQVSAASLAGKIVRVIRNTPLTSPIATFQQGGLDAVDLNDVAKQSLYAAQEVTDRALQLTGDLSYDALGHRIINAGDPVSDQDVATKHWALTSADSSVARALTAAERAEAAEASVEDTALIRHDVTILQLAVAPVDGRLDALEASSQQGLVKRQTWAEILALTPQANVTYEVLSGDTGFHAGVAGEDGFNPDTGLVPNKGQYRPTGTTPAYHRIGPNSAEAAAKALEASLASTPLGELPTVQLSYIDAATGRLTFLSADDSARYLRETSVEPTTVHTLTVTATNTSNVLLGDDPLRRGLVEVRANPAPGAPGVDLAIRGEGGPAAFGGDGSFPQEDGQWAYHDLGTGVGSFVAKYAGETDLTKSCTAKVLLRFRRASASPPPPVSKADILFSQWADPTHDAYKAWLREELDEMQAIGDDLLWGAWYRPAATKANTEVNLLNPTGRRFTWREGAGSVPIVFRPYKNAQGNGVDQNIDTNFLPGDLNMVTNSHALGTRADSTTAFSSGTPMIASNLMFLQPNRSATVHGFGSGTGLETNPGPLGVYIGLSRNNDTDFHEFIDNAMVKVAVRAPSPLVPRSIKMMSGAGVVGSSDFSPLPWAGGWAGPGVDDAAMIRMIERNKRGDAVCALIPVT</sequence>
<reference evidence="3" key="1">
    <citation type="journal article" date="2019" name="Int. J. Syst. Evol. Microbiol.">
        <title>The Global Catalogue of Microorganisms (GCM) 10K type strain sequencing project: providing services to taxonomists for standard genome sequencing and annotation.</title>
        <authorList>
            <consortium name="The Broad Institute Genomics Platform"/>
            <consortium name="The Broad Institute Genome Sequencing Center for Infectious Disease"/>
            <person name="Wu L."/>
            <person name="Ma J."/>
        </authorList>
    </citation>
    <scope>NUCLEOTIDE SEQUENCE [LARGE SCALE GENOMIC DNA]</scope>
    <source>
        <strain evidence="3">CCUG 56108</strain>
    </source>
</reference>
<dbReference type="EMBL" id="JBHTND010000030">
    <property type="protein sequence ID" value="MFD1303485.1"/>
    <property type="molecule type" value="Genomic_DNA"/>
</dbReference>
<evidence type="ECO:0000313" key="3">
    <source>
        <dbReference type="Proteomes" id="UP001597176"/>
    </source>
</evidence>